<dbReference type="Proteomes" id="UP001321473">
    <property type="component" value="Unassembled WGS sequence"/>
</dbReference>
<dbReference type="AlphaFoldDB" id="A0AAQ4E722"/>
<comment type="caution">
    <text evidence="1">The sequence shown here is derived from an EMBL/GenBank/DDBJ whole genome shotgun (WGS) entry which is preliminary data.</text>
</comment>
<organism evidence="1 2">
    <name type="scientific">Amblyomma americanum</name>
    <name type="common">Lone star tick</name>
    <dbReference type="NCBI Taxonomy" id="6943"/>
    <lineage>
        <taxon>Eukaryota</taxon>
        <taxon>Metazoa</taxon>
        <taxon>Ecdysozoa</taxon>
        <taxon>Arthropoda</taxon>
        <taxon>Chelicerata</taxon>
        <taxon>Arachnida</taxon>
        <taxon>Acari</taxon>
        <taxon>Parasitiformes</taxon>
        <taxon>Ixodida</taxon>
        <taxon>Ixodoidea</taxon>
        <taxon>Ixodidae</taxon>
        <taxon>Amblyomminae</taxon>
        <taxon>Amblyomma</taxon>
    </lineage>
</organism>
<proteinExistence type="predicted"/>
<accession>A0AAQ4E722</accession>
<sequence length="123" mass="13884">MGAQAMMPGTAAHDVYRRRCPEARHDRLVQSSRSLAALHLTLRSTTYCPRFLATTADIRVLDSQSSLEKLPRNTIKVAPVPKYMFKDVHTTRRKARISYLYTQATCHLSQRGVCGHRDIAGTQ</sequence>
<name>A0AAQ4E722_AMBAM</name>
<evidence type="ECO:0000313" key="1">
    <source>
        <dbReference type="EMBL" id="KAK8770480.1"/>
    </source>
</evidence>
<evidence type="ECO:0000313" key="2">
    <source>
        <dbReference type="Proteomes" id="UP001321473"/>
    </source>
</evidence>
<keyword evidence="2" id="KW-1185">Reference proteome</keyword>
<dbReference type="EMBL" id="JARKHS020021087">
    <property type="protein sequence ID" value="KAK8770480.1"/>
    <property type="molecule type" value="Genomic_DNA"/>
</dbReference>
<protein>
    <submittedName>
        <fullName evidence="1">Uncharacterized protein</fullName>
    </submittedName>
</protein>
<reference evidence="1 2" key="1">
    <citation type="journal article" date="2023" name="Arcadia Sci">
        <title>De novo assembly of a long-read Amblyomma americanum tick genome.</title>
        <authorList>
            <person name="Chou S."/>
            <person name="Poskanzer K.E."/>
            <person name="Rollins M."/>
            <person name="Thuy-Boun P.S."/>
        </authorList>
    </citation>
    <scope>NUCLEOTIDE SEQUENCE [LARGE SCALE GENOMIC DNA]</scope>
    <source>
        <strain evidence="1">F_SG_1</strain>
        <tissue evidence="1">Salivary glands</tissue>
    </source>
</reference>
<gene>
    <name evidence="1" type="ORF">V5799_013055</name>
</gene>